<protein>
    <recommendedName>
        <fullName evidence="1">DUF4440 domain-containing protein</fullName>
    </recommendedName>
</protein>
<dbReference type="EMBL" id="CABQ01000109">
    <property type="protein sequence ID" value="CBI07608.1"/>
    <property type="molecule type" value="Genomic_DNA"/>
</dbReference>
<dbReference type="AlphaFoldDB" id="E6QK41"/>
<name>E6QK41_9ZZZZ</name>
<sequence>MRLRWIGLVVVCIGLLAGVQLLAAQSLAGDDAAIRAVMAAQVAAWNRGDIPGFLKGYENSPETTFIGSSIAHGYEPILERYRKAYADKAQMGTLRFNELSVRLLPTSAGVVEYAVVTGRFHLDRTAKGTATKDDGMFSLVWRKGADGWKILLDHTS</sequence>
<evidence type="ECO:0000313" key="2">
    <source>
        <dbReference type="EMBL" id="CBI07608.1"/>
    </source>
</evidence>
<dbReference type="InterPro" id="IPR027843">
    <property type="entry name" value="DUF4440"/>
</dbReference>
<reference evidence="2" key="1">
    <citation type="submission" date="2009-10" db="EMBL/GenBank/DDBJ databases">
        <title>Diversity of trophic interactions inside an arsenic-rich microbial ecosystem.</title>
        <authorList>
            <person name="Bertin P.N."/>
            <person name="Heinrich-Salmeron A."/>
            <person name="Pelletier E."/>
            <person name="Goulhen-Chollet F."/>
            <person name="Arsene-Ploetze F."/>
            <person name="Gallien S."/>
            <person name="Calteau A."/>
            <person name="Vallenet D."/>
            <person name="Casiot C."/>
            <person name="Chane-Woon-Ming B."/>
            <person name="Giloteaux L."/>
            <person name="Barakat M."/>
            <person name="Bonnefoy V."/>
            <person name="Bruneel O."/>
            <person name="Chandler M."/>
            <person name="Cleiss J."/>
            <person name="Duran R."/>
            <person name="Elbaz-Poulichet F."/>
            <person name="Fonknechten N."/>
            <person name="Lauga B."/>
            <person name="Mornico D."/>
            <person name="Ortet P."/>
            <person name="Schaeffer C."/>
            <person name="Siguier P."/>
            <person name="Alexander Thil Smith A."/>
            <person name="Van Dorsselaer A."/>
            <person name="Weissenbach J."/>
            <person name="Medigue C."/>
            <person name="Le Paslier D."/>
        </authorList>
    </citation>
    <scope>NUCLEOTIDE SEQUENCE</scope>
</reference>
<dbReference type="Gene3D" id="3.10.450.50">
    <property type="match status" value="1"/>
</dbReference>
<comment type="caution">
    <text evidence="2">The sequence shown here is derived from an EMBL/GenBank/DDBJ whole genome shotgun (WGS) entry which is preliminary data.</text>
</comment>
<feature type="domain" description="DUF4440" evidence="1">
    <location>
        <begin position="34"/>
        <end position="150"/>
    </location>
</feature>
<gene>
    <name evidence="2" type="ORF">CARN6_0963</name>
</gene>
<evidence type="ECO:0000259" key="1">
    <source>
        <dbReference type="Pfam" id="PF14534"/>
    </source>
</evidence>
<dbReference type="SUPFAM" id="SSF54427">
    <property type="entry name" value="NTF2-like"/>
    <property type="match status" value="1"/>
</dbReference>
<dbReference type="Pfam" id="PF14534">
    <property type="entry name" value="DUF4440"/>
    <property type="match status" value="1"/>
</dbReference>
<organism evidence="2">
    <name type="scientific">mine drainage metagenome</name>
    <dbReference type="NCBI Taxonomy" id="410659"/>
    <lineage>
        <taxon>unclassified sequences</taxon>
        <taxon>metagenomes</taxon>
        <taxon>ecological metagenomes</taxon>
    </lineage>
</organism>
<proteinExistence type="predicted"/>
<accession>E6QK41</accession>
<dbReference type="InterPro" id="IPR032710">
    <property type="entry name" value="NTF2-like_dom_sf"/>
</dbReference>